<dbReference type="EMBL" id="BOPF01000002">
    <property type="protein sequence ID" value="GIJ43607.1"/>
    <property type="molecule type" value="Genomic_DNA"/>
</dbReference>
<gene>
    <name evidence="1" type="ORF">Val02_04930</name>
</gene>
<organism evidence="1 2">
    <name type="scientific">Virgisporangium aliadipatigenens</name>
    <dbReference type="NCBI Taxonomy" id="741659"/>
    <lineage>
        <taxon>Bacteria</taxon>
        <taxon>Bacillati</taxon>
        <taxon>Actinomycetota</taxon>
        <taxon>Actinomycetes</taxon>
        <taxon>Micromonosporales</taxon>
        <taxon>Micromonosporaceae</taxon>
        <taxon>Virgisporangium</taxon>
    </lineage>
</organism>
<name>A0A8J3YFS8_9ACTN</name>
<comment type="caution">
    <text evidence="1">The sequence shown here is derived from an EMBL/GenBank/DDBJ whole genome shotgun (WGS) entry which is preliminary data.</text>
</comment>
<keyword evidence="2" id="KW-1185">Reference proteome</keyword>
<proteinExistence type="predicted"/>
<dbReference type="AlphaFoldDB" id="A0A8J3YFS8"/>
<reference evidence="1" key="1">
    <citation type="submission" date="2021-01" db="EMBL/GenBank/DDBJ databases">
        <title>Whole genome shotgun sequence of Virgisporangium aliadipatigenens NBRC 105644.</title>
        <authorList>
            <person name="Komaki H."/>
            <person name="Tamura T."/>
        </authorList>
    </citation>
    <scope>NUCLEOTIDE SEQUENCE</scope>
    <source>
        <strain evidence="1">NBRC 105644</strain>
    </source>
</reference>
<accession>A0A8J3YFS8</accession>
<sequence>MANNPDPARITSALWYFVQSCLAMQPGTQYGGTFTDKPGYHNTRDNLFRQGRTNDYSVRLDADRAGPGDKTAAFDWTFPDAQRGQYGTIIRYGERVRKAFRERDPRLRGWREVLIQADADGNAEGYDFSNWAERTPDSTHLWHGHFSVLRRYLNDMSVMNGMLSILFGESLDTWRAGLSRYGGPNMAELTDALARQIHNADTYLWRGLTQLDDKVPDIRSATGAGTVDNRFAQQFKQLVRDVAELKARPQVSVDAKAVAAELVRNVEFVNTLSAALTAAVVAHIPTTQDVATELGRRLSRS</sequence>
<evidence type="ECO:0000313" key="2">
    <source>
        <dbReference type="Proteomes" id="UP000619260"/>
    </source>
</evidence>
<dbReference type="RefSeq" id="WP_203897165.1">
    <property type="nucleotide sequence ID" value="NZ_BOPF01000002.1"/>
</dbReference>
<evidence type="ECO:0000313" key="1">
    <source>
        <dbReference type="EMBL" id="GIJ43607.1"/>
    </source>
</evidence>
<protein>
    <submittedName>
        <fullName evidence="1">Uncharacterized protein</fullName>
    </submittedName>
</protein>
<dbReference type="Proteomes" id="UP000619260">
    <property type="component" value="Unassembled WGS sequence"/>
</dbReference>